<gene>
    <name evidence="2" type="ORF">L9059_12395</name>
</gene>
<dbReference type="PANTHER" id="PTHR43596">
    <property type="entry name" value="ADP,ATP CARRIER PROTEIN"/>
    <property type="match status" value="1"/>
</dbReference>
<feature type="transmembrane region" description="Helical" evidence="1">
    <location>
        <begin position="16"/>
        <end position="35"/>
    </location>
</feature>
<reference evidence="2 3" key="1">
    <citation type="submission" date="2022-02" db="EMBL/GenBank/DDBJ databases">
        <title>Comparative genomics of the first Antarctic Pseudomonas spp. capable of biotransforming 2,4,6-Trinitrotoluene.</title>
        <authorList>
            <person name="Cabrera M.A."/>
            <person name="Marquez S.L."/>
            <person name="Perez-Donoso J.M."/>
        </authorList>
    </citation>
    <scope>NUCLEOTIDE SEQUENCE [LARGE SCALE GENOMIC DNA]</scope>
    <source>
        <strain evidence="2 3">TNT19</strain>
    </source>
</reference>
<dbReference type="PANTHER" id="PTHR43596:SF1">
    <property type="entry name" value="ADP,ATP CARRIER PROTEIN"/>
    <property type="match status" value="1"/>
</dbReference>
<evidence type="ECO:0000313" key="2">
    <source>
        <dbReference type="EMBL" id="MCK1790976.1"/>
    </source>
</evidence>
<keyword evidence="1" id="KW-0472">Membrane</keyword>
<sequence>MPIALKSLSVRPEERAALVLGFTFHFCVLASYYLVRPLRDALGLVGGADQLQWLFSVTFVVMLLVPFYGALVSRLPATRFVPLIYRLIAVSLLPVAPWAA</sequence>
<evidence type="ECO:0000256" key="1">
    <source>
        <dbReference type="SAM" id="Phobius"/>
    </source>
</evidence>
<dbReference type="Proteomes" id="UP001299876">
    <property type="component" value="Unassembled WGS sequence"/>
</dbReference>
<name>A0ABT0EZU4_9PSED</name>
<proteinExistence type="predicted"/>
<dbReference type="EMBL" id="JAKNRW010000008">
    <property type="protein sequence ID" value="MCK1790976.1"/>
    <property type="molecule type" value="Genomic_DNA"/>
</dbReference>
<organism evidence="2 3">
    <name type="scientific">Pseudomonas violetae</name>
    <dbReference type="NCBI Taxonomy" id="2915813"/>
    <lineage>
        <taxon>Bacteria</taxon>
        <taxon>Pseudomonadati</taxon>
        <taxon>Pseudomonadota</taxon>
        <taxon>Gammaproteobacteria</taxon>
        <taxon>Pseudomonadales</taxon>
        <taxon>Pseudomonadaceae</taxon>
        <taxon>Pseudomonas</taxon>
    </lineage>
</organism>
<keyword evidence="1" id="KW-0812">Transmembrane</keyword>
<accession>A0ABT0EZU4</accession>
<evidence type="ECO:0008006" key="4">
    <source>
        <dbReference type="Google" id="ProtNLM"/>
    </source>
</evidence>
<evidence type="ECO:0000313" key="3">
    <source>
        <dbReference type="Proteomes" id="UP001299876"/>
    </source>
</evidence>
<protein>
    <recommendedName>
        <fullName evidence="4">MFS transporter</fullName>
    </recommendedName>
</protein>
<dbReference type="RefSeq" id="WP_247291231.1">
    <property type="nucleotide sequence ID" value="NZ_JAKNRW010000008.1"/>
</dbReference>
<comment type="caution">
    <text evidence="2">The sequence shown here is derived from an EMBL/GenBank/DDBJ whole genome shotgun (WGS) entry which is preliminary data.</text>
</comment>
<keyword evidence="1" id="KW-1133">Transmembrane helix</keyword>
<feature type="transmembrane region" description="Helical" evidence="1">
    <location>
        <begin position="51"/>
        <end position="71"/>
    </location>
</feature>
<keyword evidence="3" id="KW-1185">Reference proteome</keyword>